<dbReference type="Proteomes" id="UP000304382">
    <property type="component" value="Unassembled WGS sequence"/>
</dbReference>
<gene>
    <name evidence="1" type="ORF">Harman_35460</name>
</gene>
<evidence type="ECO:0000313" key="1">
    <source>
        <dbReference type="EMBL" id="GCF15611.1"/>
    </source>
</evidence>
<organism evidence="1 2">
    <name type="scientific">Haloarcula mannanilytica</name>
    <dbReference type="NCBI Taxonomy" id="2509225"/>
    <lineage>
        <taxon>Archaea</taxon>
        <taxon>Methanobacteriati</taxon>
        <taxon>Methanobacteriota</taxon>
        <taxon>Stenosarchaea group</taxon>
        <taxon>Halobacteria</taxon>
        <taxon>Halobacteriales</taxon>
        <taxon>Haloarculaceae</taxon>
        <taxon>Haloarcula</taxon>
    </lineage>
</organism>
<comment type="caution">
    <text evidence="1">The sequence shown here is derived from an EMBL/GenBank/DDBJ whole genome shotgun (WGS) entry which is preliminary data.</text>
</comment>
<proteinExistence type="predicted"/>
<name>A0A4C2EM83_9EURY</name>
<reference evidence="1 2" key="1">
    <citation type="submission" date="2019-02" db="EMBL/GenBank/DDBJ databases">
        <title>Haloarcula mannanilyticum sp. nov., a mannan degrading haloarchaeon isolated from commercial salt.</title>
        <authorList>
            <person name="Enomoto S."/>
            <person name="Shimane Y."/>
            <person name="Kamekura M."/>
            <person name="Ito T."/>
            <person name="Moriya O."/>
            <person name="Ihara K."/>
            <person name="Takahashi-Ando N."/>
            <person name="Fukushima Y."/>
            <person name="Yoshida Y."/>
            <person name="Usama R."/>
            <person name="Takai K."/>
            <person name="Minegishi H."/>
        </authorList>
    </citation>
    <scope>NUCLEOTIDE SEQUENCE [LARGE SCALE GENOMIC DNA]</scope>
    <source>
        <strain evidence="1 2">MD130-1</strain>
    </source>
</reference>
<dbReference type="EMBL" id="BIXZ01000009">
    <property type="protein sequence ID" value="GCF15611.1"/>
    <property type="molecule type" value="Genomic_DNA"/>
</dbReference>
<dbReference type="AlphaFoldDB" id="A0A4C2EM83"/>
<accession>A0A4C2EM83</accession>
<keyword evidence="2" id="KW-1185">Reference proteome</keyword>
<evidence type="ECO:0008006" key="3">
    <source>
        <dbReference type="Google" id="ProtNLM"/>
    </source>
</evidence>
<evidence type="ECO:0000313" key="2">
    <source>
        <dbReference type="Proteomes" id="UP000304382"/>
    </source>
</evidence>
<sequence>MILSELGVERSNKAVWQWVHRLADSVPDPPEAQPKRVAVDKTAVKINGEWS</sequence>
<protein>
    <recommendedName>
        <fullName evidence="3">Transposase</fullName>
    </recommendedName>
</protein>